<name>A0A2M4C6C6_9DIPT</name>
<dbReference type="EMBL" id="GGFJ01011722">
    <property type="protein sequence ID" value="MBW60863.1"/>
    <property type="molecule type" value="Transcribed_RNA"/>
</dbReference>
<sequence>MLSIVSMISIIWRLIATTFSSFSSFTLCSTSATVGQLLCTSFSTFSTSTRSLRISAISFAICSCCCSFCFSRCLRNSCSNRFWAAHDSASSSVLRCVNISSITFTSDSESFFDSVARKCLKVSPSPLPIASPRPGCPPFGETMPAWDLFR</sequence>
<dbReference type="AlphaFoldDB" id="A0A2M4C6C6"/>
<evidence type="ECO:0000313" key="1">
    <source>
        <dbReference type="EMBL" id="MBW60863.1"/>
    </source>
</evidence>
<protein>
    <submittedName>
        <fullName evidence="1">Putative secreted protein</fullName>
    </submittedName>
</protein>
<accession>A0A2M4C6C6</accession>
<organism evidence="1">
    <name type="scientific">Anopheles marajoara</name>
    <dbReference type="NCBI Taxonomy" id="58244"/>
    <lineage>
        <taxon>Eukaryota</taxon>
        <taxon>Metazoa</taxon>
        <taxon>Ecdysozoa</taxon>
        <taxon>Arthropoda</taxon>
        <taxon>Hexapoda</taxon>
        <taxon>Insecta</taxon>
        <taxon>Pterygota</taxon>
        <taxon>Neoptera</taxon>
        <taxon>Endopterygota</taxon>
        <taxon>Diptera</taxon>
        <taxon>Nematocera</taxon>
        <taxon>Culicoidea</taxon>
        <taxon>Culicidae</taxon>
        <taxon>Anophelinae</taxon>
        <taxon>Anopheles</taxon>
    </lineage>
</organism>
<reference evidence="1" key="1">
    <citation type="submission" date="2018-01" db="EMBL/GenBank/DDBJ databases">
        <title>An insight into the sialome of Amazonian anophelines.</title>
        <authorList>
            <person name="Ribeiro J.M."/>
            <person name="Scarpassa V."/>
            <person name="Calvo E."/>
        </authorList>
    </citation>
    <scope>NUCLEOTIDE SEQUENCE</scope>
    <source>
        <tissue evidence="1">Salivary glands</tissue>
    </source>
</reference>
<proteinExistence type="predicted"/>